<proteinExistence type="inferred from homology"/>
<comment type="function">
    <text evidence="6">Catalyzes the glycosylation of 4,4'-diaponeurosporenoate, i.e. the esterification of glucose at the C1'' position with the carboxyl group of 4,4'-diaponeurosporenic acid, to form glycosyl-4,4'-diaponeurosporenoate. This is a step in the biosynthesis of staphyloxanthin, an orange pigment present in most staphylococci strains.</text>
</comment>
<feature type="compositionally biased region" description="Acidic residues" evidence="10">
    <location>
        <begin position="274"/>
        <end position="287"/>
    </location>
</feature>
<evidence type="ECO:0000256" key="3">
    <source>
        <dbReference type="ARBA" id="ARBA00022676"/>
    </source>
</evidence>
<evidence type="ECO:0000256" key="4">
    <source>
        <dbReference type="ARBA" id="ARBA00022679"/>
    </source>
</evidence>
<dbReference type="Proteomes" id="UP001500002">
    <property type="component" value="Unassembled WGS sequence"/>
</dbReference>
<evidence type="ECO:0000259" key="11">
    <source>
        <dbReference type="Pfam" id="PF00535"/>
    </source>
</evidence>
<comment type="caution">
    <text evidence="12">The sequence shown here is derived from an EMBL/GenBank/DDBJ whole genome shotgun (WGS) entry which is preliminary data.</text>
</comment>
<evidence type="ECO:0000313" key="13">
    <source>
        <dbReference type="Proteomes" id="UP001500002"/>
    </source>
</evidence>
<comment type="similarity">
    <text evidence="8">Belongs to the glycosyltransferase 2 family. CrtQ subfamily.</text>
</comment>
<evidence type="ECO:0000256" key="2">
    <source>
        <dbReference type="ARBA" id="ARBA00022475"/>
    </source>
</evidence>
<evidence type="ECO:0000256" key="5">
    <source>
        <dbReference type="ARBA" id="ARBA00023136"/>
    </source>
</evidence>
<reference evidence="12 13" key="1">
    <citation type="journal article" date="2019" name="Int. J. Syst. Evol. Microbiol.">
        <title>The Global Catalogue of Microorganisms (GCM) 10K type strain sequencing project: providing services to taxonomists for standard genome sequencing and annotation.</title>
        <authorList>
            <consortium name="The Broad Institute Genomics Platform"/>
            <consortium name="The Broad Institute Genome Sequencing Center for Infectious Disease"/>
            <person name="Wu L."/>
            <person name="Ma J."/>
        </authorList>
    </citation>
    <scope>NUCLEOTIDE SEQUENCE [LARGE SCALE GENOMIC DNA]</scope>
    <source>
        <strain evidence="12 13">JCM 14322</strain>
    </source>
</reference>
<organism evidence="12 13">
    <name type="scientific">Agromyces neolithicus</name>
    <dbReference type="NCBI Taxonomy" id="269420"/>
    <lineage>
        <taxon>Bacteria</taxon>
        <taxon>Bacillati</taxon>
        <taxon>Actinomycetota</taxon>
        <taxon>Actinomycetes</taxon>
        <taxon>Micrococcales</taxon>
        <taxon>Microbacteriaceae</taxon>
        <taxon>Agromyces</taxon>
    </lineage>
</organism>
<comment type="subcellular location">
    <subcellularLocation>
        <location evidence="1">Cell membrane</location>
    </subcellularLocation>
</comment>
<dbReference type="Gene3D" id="3.90.550.10">
    <property type="entry name" value="Spore Coat Polysaccharide Biosynthesis Protein SpsA, Chain A"/>
    <property type="match status" value="1"/>
</dbReference>
<comment type="pathway">
    <text evidence="7">Carotenoid biosynthesis; staphyloxanthin biosynthesis; staphyloxanthin from farnesyl diphosphate: step 4/5.</text>
</comment>
<keyword evidence="13" id="KW-1185">Reference proteome</keyword>
<keyword evidence="2" id="KW-1003">Cell membrane</keyword>
<keyword evidence="4" id="KW-0808">Transferase</keyword>
<dbReference type="InterPro" id="IPR001173">
    <property type="entry name" value="Glyco_trans_2-like"/>
</dbReference>
<evidence type="ECO:0000256" key="9">
    <source>
        <dbReference type="ARBA" id="ARBA00040345"/>
    </source>
</evidence>
<dbReference type="Pfam" id="PF00535">
    <property type="entry name" value="Glycos_transf_2"/>
    <property type="match status" value="1"/>
</dbReference>
<keyword evidence="5" id="KW-0472">Membrane</keyword>
<evidence type="ECO:0000256" key="1">
    <source>
        <dbReference type="ARBA" id="ARBA00004236"/>
    </source>
</evidence>
<dbReference type="CDD" id="cd00761">
    <property type="entry name" value="Glyco_tranf_GTA_type"/>
    <property type="match status" value="1"/>
</dbReference>
<dbReference type="SUPFAM" id="SSF53448">
    <property type="entry name" value="Nucleotide-diphospho-sugar transferases"/>
    <property type="match status" value="1"/>
</dbReference>
<dbReference type="EMBL" id="BAAANJ010000002">
    <property type="protein sequence ID" value="GAA1802072.1"/>
    <property type="molecule type" value="Genomic_DNA"/>
</dbReference>
<evidence type="ECO:0000256" key="6">
    <source>
        <dbReference type="ARBA" id="ARBA00037281"/>
    </source>
</evidence>
<evidence type="ECO:0000256" key="7">
    <source>
        <dbReference type="ARBA" id="ARBA00037904"/>
    </source>
</evidence>
<sequence>MEPRGMRSNRARCRAPMARLALMVTISVVVPSHNDAGYVAACLEALAAQTLPADEIIVVDNGSTDTTAEVARAGGARLVTEPLRGVWPATAAGFDAATGDLLGRLDADSVPGPGWVAEVEHRMSRADRPTIVTGSGVFYGANRVIRWIARNVYIGGYFTVIGALLGHPPVFGSNYAMRREAWLELRDLVNRDRGDVHDDLDLSWWIQPGMTVVRDDRLLVGISARPFDTLEGLWHRVRIAFHTLAIEFRAWGPLERRAAHRRVQTARERWVGSDELEAPDAAGDGDGETPLPA</sequence>
<dbReference type="PANTHER" id="PTHR43646">
    <property type="entry name" value="GLYCOSYLTRANSFERASE"/>
    <property type="match status" value="1"/>
</dbReference>
<name>A0ABN2LXB6_9MICO</name>
<keyword evidence="3" id="KW-0328">Glycosyltransferase</keyword>
<evidence type="ECO:0000313" key="12">
    <source>
        <dbReference type="EMBL" id="GAA1802072.1"/>
    </source>
</evidence>
<feature type="domain" description="Glycosyltransferase 2-like" evidence="11">
    <location>
        <begin position="27"/>
        <end position="183"/>
    </location>
</feature>
<dbReference type="PANTHER" id="PTHR43646:SF2">
    <property type="entry name" value="GLYCOSYLTRANSFERASE 2-LIKE DOMAIN-CONTAINING PROTEIN"/>
    <property type="match status" value="1"/>
</dbReference>
<gene>
    <name evidence="12" type="ORF">GCM10009749_07690</name>
</gene>
<dbReference type="InterPro" id="IPR029044">
    <property type="entry name" value="Nucleotide-diphossugar_trans"/>
</dbReference>
<feature type="region of interest" description="Disordered" evidence="10">
    <location>
        <begin position="269"/>
        <end position="293"/>
    </location>
</feature>
<evidence type="ECO:0000256" key="10">
    <source>
        <dbReference type="SAM" id="MobiDB-lite"/>
    </source>
</evidence>
<accession>A0ABN2LXB6</accession>
<evidence type="ECO:0000256" key="8">
    <source>
        <dbReference type="ARBA" id="ARBA00038120"/>
    </source>
</evidence>
<protein>
    <recommendedName>
        <fullName evidence="9">4,4'-diaponeurosporenoate glycosyltransferase</fullName>
    </recommendedName>
</protein>